<name>A0A9Q3YQ43_9GAMM</name>
<sequence>MNRPLAGTTVVELAGLLPGPHAGLLLAQLGAEVIKVERADGGDGTRALGERVFATYNRGKRSIAVDLKSEQGVDTVRALFQRADVVLEGFRPGVAERLGIGWPQARALNARLVYCSISSFGQDGPYRDRTAHDLNCLSLAGYFATPSQVEDSIARPKVRLADYAAAMHAALGVVQALMTVRLGGEGCHLDVAIQESISAWCLPHALAVRDGEPGDMEHTRSVMPDNDLFPCADGRWLSLGIFENRYWGQLADLFGDRCPALREPALRRRAERQARKREVHGLLKTLFAEEPRAHWARALDATDIPWAPVYERDQALDDPQLVHRRLTGPLSGGEGLDLRLPMLIDGRALWSPRPAPGLGEHTEEILAELNS</sequence>
<gene>
    <name evidence="1" type="ORF">LL252_01655</name>
</gene>
<dbReference type="InterPro" id="IPR044855">
    <property type="entry name" value="CoA-Trfase_III_dom3_sf"/>
</dbReference>
<dbReference type="PANTHER" id="PTHR48228:SF5">
    <property type="entry name" value="ALPHA-METHYLACYL-COA RACEMASE"/>
    <property type="match status" value="1"/>
</dbReference>
<proteinExistence type="predicted"/>
<dbReference type="EMBL" id="JAJGNA010000001">
    <property type="protein sequence ID" value="MCC4307263.1"/>
    <property type="molecule type" value="Genomic_DNA"/>
</dbReference>
<dbReference type="InterPro" id="IPR003673">
    <property type="entry name" value="CoA-Trfase_fam_III"/>
</dbReference>
<reference evidence="1" key="1">
    <citation type="submission" date="2021-10" db="EMBL/GenBank/DDBJ databases">
        <title>The diversity and Nitrogen Metabolism of Culturable Nitrate-Utilizing Bacteria Within the Oxygen Minimum Zone of the Changjiang (Yangtze River)Estuary.</title>
        <authorList>
            <person name="Zhang D."/>
            <person name="Zheng J."/>
            <person name="Liu S."/>
            <person name="He W."/>
        </authorList>
    </citation>
    <scope>NUCLEOTIDE SEQUENCE</scope>
    <source>
        <strain evidence="1">FXH-223</strain>
    </source>
</reference>
<dbReference type="Proteomes" id="UP001108027">
    <property type="component" value="Unassembled WGS sequence"/>
</dbReference>
<accession>A0A9Q3YQ43</accession>
<dbReference type="RefSeq" id="WP_228232456.1">
    <property type="nucleotide sequence ID" value="NZ_ARXL01000064.1"/>
</dbReference>
<dbReference type="GO" id="GO:0016740">
    <property type="term" value="F:transferase activity"/>
    <property type="evidence" value="ECO:0007669"/>
    <property type="project" value="UniProtKB-KW"/>
</dbReference>
<protein>
    <submittedName>
        <fullName evidence="1">CoA transferase</fullName>
    </submittedName>
</protein>
<dbReference type="SUPFAM" id="SSF89796">
    <property type="entry name" value="CoA-transferase family III (CaiB/BaiF)"/>
    <property type="match status" value="1"/>
</dbReference>
<dbReference type="InterPro" id="IPR050509">
    <property type="entry name" value="CoA-transferase_III"/>
</dbReference>
<dbReference type="Pfam" id="PF02515">
    <property type="entry name" value="CoA_transf_3"/>
    <property type="match status" value="1"/>
</dbReference>
<dbReference type="Gene3D" id="3.40.50.10540">
    <property type="entry name" value="Crotonobetainyl-coa:carnitine coa-transferase, domain 1"/>
    <property type="match status" value="1"/>
</dbReference>
<comment type="caution">
    <text evidence="1">The sequence shown here is derived from an EMBL/GenBank/DDBJ whole genome shotgun (WGS) entry which is preliminary data.</text>
</comment>
<dbReference type="AlphaFoldDB" id="A0A9Q3YQ43"/>
<dbReference type="InterPro" id="IPR023606">
    <property type="entry name" value="CoA-Trfase_III_dom_1_sf"/>
</dbReference>
<keyword evidence="2" id="KW-1185">Reference proteome</keyword>
<evidence type="ECO:0000313" key="1">
    <source>
        <dbReference type="EMBL" id="MCC4307263.1"/>
    </source>
</evidence>
<keyword evidence="1" id="KW-0808">Transferase</keyword>
<dbReference type="PANTHER" id="PTHR48228">
    <property type="entry name" value="SUCCINYL-COA--D-CITRAMALATE COA-TRANSFERASE"/>
    <property type="match status" value="1"/>
</dbReference>
<evidence type="ECO:0000313" key="2">
    <source>
        <dbReference type="Proteomes" id="UP001108027"/>
    </source>
</evidence>
<dbReference type="Gene3D" id="3.30.1540.10">
    <property type="entry name" value="formyl-coa transferase, domain 3"/>
    <property type="match status" value="1"/>
</dbReference>
<organism evidence="1 2">
    <name type="scientific">Alloalcanivorax marinus</name>
    <dbReference type="NCBI Taxonomy" id="1177169"/>
    <lineage>
        <taxon>Bacteria</taxon>
        <taxon>Pseudomonadati</taxon>
        <taxon>Pseudomonadota</taxon>
        <taxon>Gammaproteobacteria</taxon>
        <taxon>Oceanospirillales</taxon>
        <taxon>Alcanivoracaceae</taxon>
        <taxon>Alloalcanivorax</taxon>
    </lineage>
</organism>